<evidence type="ECO:0008006" key="3">
    <source>
        <dbReference type="Google" id="ProtNLM"/>
    </source>
</evidence>
<protein>
    <recommendedName>
        <fullName evidence="3">Tesmin/TSO1-like CXC domain-containing protein</fullName>
    </recommendedName>
</protein>
<dbReference type="EMBL" id="JAZGQO010000010">
    <property type="protein sequence ID" value="KAK6176033.1"/>
    <property type="molecule type" value="Genomic_DNA"/>
</dbReference>
<keyword evidence="2" id="KW-1185">Reference proteome</keyword>
<evidence type="ECO:0000313" key="1">
    <source>
        <dbReference type="EMBL" id="KAK6176033.1"/>
    </source>
</evidence>
<dbReference type="AlphaFoldDB" id="A0AAN8JL19"/>
<organism evidence="1 2">
    <name type="scientific">Patella caerulea</name>
    <name type="common">Rayed Mediterranean limpet</name>
    <dbReference type="NCBI Taxonomy" id="87958"/>
    <lineage>
        <taxon>Eukaryota</taxon>
        <taxon>Metazoa</taxon>
        <taxon>Spiralia</taxon>
        <taxon>Lophotrochozoa</taxon>
        <taxon>Mollusca</taxon>
        <taxon>Gastropoda</taxon>
        <taxon>Patellogastropoda</taxon>
        <taxon>Patelloidea</taxon>
        <taxon>Patellidae</taxon>
        <taxon>Patella</taxon>
    </lineage>
</organism>
<proteinExistence type="predicted"/>
<dbReference type="Proteomes" id="UP001347796">
    <property type="component" value="Unassembled WGS sequence"/>
</dbReference>
<accession>A0AAN8JL19</accession>
<name>A0AAN8JL19_PATCE</name>
<gene>
    <name evidence="1" type="ORF">SNE40_014397</name>
</gene>
<reference evidence="1 2" key="1">
    <citation type="submission" date="2024-01" db="EMBL/GenBank/DDBJ databases">
        <title>The genome of the rayed Mediterranean limpet Patella caerulea (Linnaeus, 1758).</title>
        <authorList>
            <person name="Anh-Thu Weber A."/>
            <person name="Halstead-Nussloch G."/>
        </authorList>
    </citation>
    <scope>NUCLEOTIDE SEQUENCE [LARGE SCALE GENOMIC DNA]</scope>
    <source>
        <strain evidence="1">AATW-2023a</strain>
        <tissue evidence="1">Whole specimen</tissue>
    </source>
</reference>
<sequence>MDPANWGWNVQGDKFTLIMMDNNPAPNILLNRIHCNCSAQCNTLRCSCKKYGLECTGACGSCQDGNCDNMNQASILDENEDCF</sequence>
<evidence type="ECO:0000313" key="2">
    <source>
        <dbReference type="Proteomes" id="UP001347796"/>
    </source>
</evidence>
<comment type="caution">
    <text evidence="1">The sequence shown here is derived from an EMBL/GenBank/DDBJ whole genome shotgun (WGS) entry which is preliminary data.</text>
</comment>